<feature type="non-terminal residue" evidence="2">
    <location>
        <position position="1"/>
    </location>
</feature>
<dbReference type="Gene3D" id="2.130.10.10">
    <property type="entry name" value="YVTN repeat-like/Quinoprotein amine dehydrogenase"/>
    <property type="match status" value="1"/>
</dbReference>
<gene>
    <name evidence="2" type="ORF">BpHYR1_050830</name>
</gene>
<dbReference type="AlphaFoldDB" id="A0A3M7PGM0"/>
<comment type="caution">
    <text evidence="2">The sequence shown here is derived from an EMBL/GenBank/DDBJ whole genome shotgun (WGS) entry which is preliminary data.</text>
</comment>
<accession>A0A3M7PGM0</accession>
<keyword evidence="3" id="KW-1185">Reference proteome</keyword>
<evidence type="ECO:0000313" key="3">
    <source>
        <dbReference type="Proteomes" id="UP000276133"/>
    </source>
</evidence>
<name>A0A3M7PGM0_BRAPC</name>
<organism evidence="2 3">
    <name type="scientific">Brachionus plicatilis</name>
    <name type="common">Marine rotifer</name>
    <name type="synonym">Brachionus muelleri</name>
    <dbReference type="NCBI Taxonomy" id="10195"/>
    <lineage>
        <taxon>Eukaryota</taxon>
        <taxon>Metazoa</taxon>
        <taxon>Spiralia</taxon>
        <taxon>Gnathifera</taxon>
        <taxon>Rotifera</taxon>
        <taxon>Eurotatoria</taxon>
        <taxon>Monogononta</taxon>
        <taxon>Pseudotrocha</taxon>
        <taxon>Ploima</taxon>
        <taxon>Brachionidae</taxon>
        <taxon>Brachionus</taxon>
    </lineage>
</organism>
<dbReference type="InterPro" id="IPR001680">
    <property type="entry name" value="WD40_rpt"/>
</dbReference>
<dbReference type="PROSITE" id="PS50082">
    <property type="entry name" value="WD_REPEATS_2"/>
    <property type="match status" value="1"/>
</dbReference>
<dbReference type="InterPro" id="IPR015943">
    <property type="entry name" value="WD40/YVTN_repeat-like_dom_sf"/>
</dbReference>
<feature type="repeat" description="WD" evidence="1">
    <location>
        <begin position="6"/>
        <end position="40"/>
    </location>
</feature>
<proteinExistence type="predicted"/>
<evidence type="ECO:0000256" key="1">
    <source>
        <dbReference type="PROSITE-ProRule" id="PRU00221"/>
    </source>
</evidence>
<dbReference type="EMBL" id="REGN01010916">
    <property type="protein sequence ID" value="RMZ98202.1"/>
    <property type="molecule type" value="Genomic_DNA"/>
</dbReference>
<reference evidence="2 3" key="1">
    <citation type="journal article" date="2018" name="Sci. Rep.">
        <title>Genomic signatures of local adaptation to the degree of environmental predictability in rotifers.</title>
        <authorList>
            <person name="Franch-Gras L."/>
            <person name="Hahn C."/>
            <person name="Garcia-Roger E.M."/>
            <person name="Carmona M.J."/>
            <person name="Serra M."/>
            <person name="Gomez A."/>
        </authorList>
    </citation>
    <scope>NUCLEOTIDE SEQUENCE [LARGE SCALE GENOMIC DNA]</scope>
    <source>
        <strain evidence="2">HYR1</strain>
    </source>
</reference>
<protein>
    <submittedName>
        <fullName evidence="2">Uncharacterized protein</fullName>
    </submittedName>
</protein>
<evidence type="ECO:0000313" key="2">
    <source>
        <dbReference type="EMBL" id="RMZ98202.1"/>
    </source>
</evidence>
<dbReference type="Proteomes" id="UP000276133">
    <property type="component" value="Unassembled WGS sequence"/>
</dbReference>
<keyword evidence="1" id="KW-0853">WD repeat</keyword>
<dbReference type="InterPro" id="IPR036322">
    <property type="entry name" value="WD40_repeat_dom_sf"/>
</dbReference>
<sequence>SEFVTKQCHSGEVQFIQICPNSDILSYGSIDQTIKFWNLDLNIMHKIYLPGVKYGRLLSDVLNELKKFRKLKIH</sequence>
<dbReference type="SUPFAM" id="SSF50978">
    <property type="entry name" value="WD40 repeat-like"/>
    <property type="match status" value="1"/>
</dbReference>